<dbReference type="PROSITE" id="PS50885">
    <property type="entry name" value="HAMP"/>
    <property type="match status" value="1"/>
</dbReference>
<dbReference type="PANTHER" id="PTHR32089:SF112">
    <property type="entry name" value="LYSOZYME-LIKE PROTEIN-RELATED"/>
    <property type="match status" value="1"/>
</dbReference>
<dbReference type="GO" id="GO:0007165">
    <property type="term" value="P:signal transduction"/>
    <property type="evidence" value="ECO:0007669"/>
    <property type="project" value="UniProtKB-KW"/>
</dbReference>
<evidence type="ECO:0000259" key="9">
    <source>
        <dbReference type="PROSITE" id="PS50885"/>
    </source>
</evidence>
<gene>
    <name evidence="10" type="ORF">HNR60_001811</name>
</gene>
<comment type="subcellular location">
    <subcellularLocation>
        <location evidence="1">Cell inner membrane</location>
        <topology evidence="1">Multi-pass membrane protein</topology>
    </subcellularLocation>
</comment>
<evidence type="ECO:0000256" key="4">
    <source>
        <dbReference type="ARBA" id="ARBA00029447"/>
    </source>
</evidence>
<dbReference type="SMART" id="SM00304">
    <property type="entry name" value="HAMP"/>
    <property type="match status" value="1"/>
</dbReference>
<dbReference type="PANTHER" id="PTHR32089">
    <property type="entry name" value="METHYL-ACCEPTING CHEMOTAXIS PROTEIN MCPB"/>
    <property type="match status" value="1"/>
</dbReference>
<name>A0A7W8DYA2_9BRAD</name>
<dbReference type="InterPro" id="IPR000727">
    <property type="entry name" value="T_SNARE_dom"/>
</dbReference>
<dbReference type="Proteomes" id="UP000542353">
    <property type="component" value="Unassembled WGS sequence"/>
</dbReference>
<evidence type="ECO:0000313" key="10">
    <source>
        <dbReference type="EMBL" id="MBB5047059.1"/>
    </source>
</evidence>
<evidence type="ECO:0000256" key="6">
    <source>
        <dbReference type="SAM" id="Phobius"/>
    </source>
</evidence>
<evidence type="ECO:0000256" key="2">
    <source>
        <dbReference type="ARBA" id="ARBA00022519"/>
    </source>
</evidence>
<evidence type="ECO:0000256" key="3">
    <source>
        <dbReference type="ARBA" id="ARBA00023224"/>
    </source>
</evidence>
<evidence type="ECO:0000259" key="7">
    <source>
        <dbReference type="PROSITE" id="PS50111"/>
    </source>
</evidence>
<feature type="domain" description="HAMP" evidence="9">
    <location>
        <begin position="111"/>
        <end position="164"/>
    </location>
</feature>
<feature type="domain" description="Methyl-accepting transducer" evidence="7">
    <location>
        <begin position="204"/>
        <end position="440"/>
    </location>
</feature>
<reference evidence="10 11" key="1">
    <citation type="submission" date="2020-08" db="EMBL/GenBank/DDBJ databases">
        <title>Genomic Encyclopedia of Type Strains, Phase IV (KMG-IV): sequencing the most valuable type-strain genomes for metagenomic binning, comparative biology and taxonomic classification.</title>
        <authorList>
            <person name="Goeker M."/>
        </authorList>
    </citation>
    <scope>NUCLEOTIDE SEQUENCE [LARGE SCALE GENOMIC DNA]</scope>
    <source>
        <strain evidence="10 11">DSM 12706</strain>
    </source>
</reference>
<evidence type="ECO:0000256" key="5">
    <source>
        <dbReference type="PROSITE-ProRule" id="PRU00284"/>
    </source>
</evidence>
<dbReference type="SUPFAM" id="SSF58104">
    <property type="entry name" value="Methyl-accepting chemotaxis protein (MCP) signaling domain"/>
    <property type="match status" value="1"/>
</dbReference>
<comment type="caution">
    <text evidence="10">The sequence shown here is derived from an EMBL/GenBank/DDBJ whole genome shotgun (WGS) entry which is preliminary data.</text>
</comment>
<dbReference type="PRINTS" id="PR00260">
    <property type="entry name" value="CHEMTRNSDUCR"/>
</dbReference>
<feature type="domain" description="T-SNARE coiled-coil homology" evidence="8">
    <location>
        <begin position="356"/>
        <end position="418"/>
    </location>
</feature>
<evidence type="ECO:0000313" key="11">
    <source>
        <dbReference type="Proteomes" id="UP000542353"/>
    </source>
</evidence>
<keyword evidence="11" id="KW-1185">Reference proteome</keyword>
<accession>A0A7W8DYA2</accession>
<evidence type="ECO:0000259" key="8">
    <source>
        <dbReference type="PROSITE" id="PS50192"/>
    </source>
</evidence>
<keyword evidence="2" id="KW-0997">Cell inner membrane</keyword>
<dbReference type="Gene3D" id="6.10.340.10">
    <property type="match status" value="1"/>
</dbReference>
<dbReference type="InterPro" id="IPR003660">
    <property type="entry name" value="HAMP_dom"/>
</dbReference>
<dbReference type="InterPro" id="IPR004089">
    <property type="entry name" value="MCPsignal_dom"/>
</dbReference>
<dbReference type="SMART" id="SM00283">
    <property type="entry name" value="MA"/>
    <property type="match status" value="1"/>
</dbReference>
<dbReference type="GO" id="GO:0005886">
    <property type="term" value="C:plasma membrane"/>
    <property type="evidence" value="ECO:0007669"/>
    <property type="project" value="UniProtKB-SubCell"/>
</dbReference>
<keyword evidence="6" id="KW-0812">Transmembrane</keyword>
<keyword evidence="6" id="KW-1133">Transmembrane helix</keyword>
<dbReference type="InterPro" id="IPR004090">
    <property type="entry name" value="Chemotax_Me-accpt_rcpt"/>
</dbReference>
<feature type="transmembrane region" description="Helical" evidence="6">
    <location>
        <begin position="86"/>
        <end position="109"/>
    </location>
</feature>
<sequence>MELRGNPATPANVRAALDKMQEVFVERFGKELKLVKAGAVSGKYEHDTETYFAETQLGLNTVIGVREAFYDNAEALLADAHGGARLSFLIALLVLLVVAAGSVGMIVMVRRRICQPIVELTASMSRLAGGDAQGAIPASDRKDEIGAMAAAVQVFKDNMIRGEQLAAEQTVANDAKMRRARLIDELTQSFEARIGELVEGLSSSSATMESTARSMSSTAATTDRQAGLVAGASEQTSSNVQMVASATEQLTSSISEISRQVAQSAQISARAVADARRTGDTAQSLAAGAQKIGDVVTLIQSIASQTNLLALNATIEAARAGEAGRGFAVVASEVKSLAGQTAQATTEISEQVAAIQNASADTVTAIRNVLEVITEIEQIGGAIGAAIEQQGSATKEIARNVQQAAHGTQEVNANISGVQQAANETGSAASQVLNAAEQLSQQSQDLAGQVNRFLADVRAA</sequence>
<dbReference type="EMBL" id="JACHIH010000008">
    <property type="protein sequence ID" value="MBB5047059.1"/>
    <property type="molecule type" value="Genomic_DNA"/>
</dbReference>
<organism evidence="10 11">
    <name type="scientific">Rhodopseudomonas rhenobacensis</name>
    <dbReference type="NCBI Taxonomy" id="87461"/>
    <lineage>
        <taxon>Bacteria</taxon>
        <taxon>Pseudomonadati</taxon>
        <taxon>Pseudomonadota</taxon>
        <taxon>Alphaproteobacteria</taxon>
        <taxon>Hyphomicrobiales</taxon>
        <taxon>Nitrobacteraceae</taxon>
        <taxon>Rhodopseudomonas</taxon>
    </lineage>
</organism>
<dbReference type="PROSITE" id="PS50111">
    <property type="entry name" value="CHEMOTAXIS_TRANSDUC_2"/>
    <property type="match status" value="1"/>
</dbReference>
<dbReference type="GO" id="GO:0004888">
    <property type="term" value="F:transmembrane signaling receptor activity"/>
    <property type="evidence" value="ECO:0007669"/>
    <property type="project" value="InterPro"/>
</dbReference>
<dbReference type="GO" id="GO:0006935">
    <property type="term" value="P:chemotaxis"/>
    <property type="evidence" value="ECO:0007669"/>
    <property type="project" value="InterPro"/>
</dbReference>
<evidence type="ECO:0000256" key="1">
    <source>
        <dbReference type="ARBA" id="ARBA00004429"/>
    </source>
</evidence>
<keyword evidence="6" id="KW-0472">Membrane</keyword>
<keyword evidence="2" id="KW-1003">Cell membrane</keyword>
<comment type="similarity">
    <text evidence="4">Belongs to the methyl-accepting chemotaxis (MCP) protein family.</text>
</comment>
<dbReference type="AlphaFoldDB" id="A0A7W8DYA2"/>
<dbReference type="Pfam" id="PF00015">
    <property type="entry name" value="MCPsignal"/>
    <property type="match status" value="1"/>
</dbReference>
<dbReference type="Pfam" id="PF00672">
    <property type="entry name" value="HAMP"/>
    <property type="match status" value="1"/>
</dbReference>
<proteinExistence type="inferred from homology"/>
<protein>
    <submittedName>
        <fullName evidence="10">Methyl-accepting chemotaxis protein</fullName>
    </submittedName>
</protein>
<dbReference type="PROSITE" id="PS50192">
    <property type="entry name" value="T_SNARE"/>
    <property type="match status" value="1"/>
</dbReference>
<keyword evidence="3 5" id="KW-0807">Transducer</keyword>
<dbReference type="Gene3D" id="1.10.287.950">
    <property type="entry name" value="Methyl-accepting chemotaxis protein"/>
    <property type="match status" value="1"/>
</dbReference>